<keyword evidence="2" id="KW-1185">Reference proteome</keyword>
<gene>
    <name evidence="1" type="ORF">Syun_012639</name>
</gene>
<reference evidence="1 2" key="1">
    <citation type="submission" date="2024-01" db="EMBL/GenBank/DDBJ databases">
        <title>Genome assemblies of Stephania.</title>
        <authorList>
            <person name="Yang L."/>
        </authorList>
    </citation>
    <scope>NUCLEOTIDE SEQUENCE [LARGE SCALE GENOMIC DNA]</scope>
    <source>
        <strain evidence="1">YNDBR</strain>
        <tissue evidence="1">Leaf</tissue>
    </source>
</reference>
<dbReference type="EMBL" id="JBBNAF010000005">
    <property type="protein sequence ID" value="KAK9143239.1"/>
    <property type="molecule type" value="Genomic_DNA"/>
</dbReference>
<name>A0AAP0K0J6_9MAGN</name>
<dbReference type="Proteomes" id="UP001420932">
    <property type="component" value="Unassembled WGS sequence"/>
</dbReference>
<protein>
    <submittedName>
        <fullName evidence="1">Uncharacterized protein</fullName>
    </submittedName>
</protein>
<evidence type="ECO:0000313" key="2">
    <source>
        <dbReference type="Proteomes" id="UP001420932"/>
    </source>
</evidence>
<dbReference type="AlphaFoldDB" id="A0AAP0K0J6"/>
<evidence type="ECO:0000313" key="1">
    <source>
        <dbReference type="EMBL" id="KAK9143239.1"/>
    </source>
</evidence>
<accession>A0AAP0K0J6</accession>
<proteinExistence type="predicted"/>
<organism evidence="1 2">
    <name type="scientific">Stephania yunnanensis</name>
    <dbReference type="NCBI Taxonomy" id="152371"/>
    <lineage>
        <taxon>Eukaryota</taxon>
        <taxon>Viridiplantae</taxon>
        <taxon>Streptophyta</taxon>
        <taxon>Embryophyta</taxon>
        <taxon>Tracheophyta</taxon>
        <taxon>Spermatophyta</taxon>
        <taxon>Magnoliopsida</taxon>
        <taxon>Ranunculales</taxon>
        <taxon>Menispermaceae</taxon>
        <taxon>Menispermoideae</taxon>
        <taxon>Cissampelideae</taxon>
        <taxon>Stephania</taxon>
    </lineage>
</organism>
<sequence>MAIKFGKAKIGIEVRADFKDLKVVVVISNHTKASFYRKYINGAEIEAKLATNLR</sequence>
<comment type="caution">
    <text evidence="1">The sequence shown here is derived from an EMBL/GenBank/DDBJ whole genome shotgun (WGS) entry which is preliminary data.</text>
</comment>